<reference evidence="8 9" key="1">
    <citation type="journal article" date="2018" name="G3 (Bethesda)">
        <title>A High-Quality Reference Genome for the Invasive Mosquitofish Gambusia affinis Using a Chicago Library.</title>
        <authorList>
            <person name="Hoffberg S.L."/>
            <person name="Troendle N.J."/>
            <person name="Glenn T.C."/>
            <person name="Mahmud O."/>
            <person name="Louha S."/>
            <person name="Chalopin D."/>
            <person name="Bennetzen J.L."/>
            <person name="Mauricio R."/>
        </authorList>
    </citation>
    <scope>NUCLEOTIDE SEQUENCE [LARGE SCALE GENOMIC DNA]</scope>
    <source>
        <strain evidence="8">NE01/NJP1002.9</strain>
        <tissue evidence="8">Muscle</tissue>
    </source>
</reference>
<evidence type="ECO:0000256" key="1">
    <source>
        <dbReference type="ARBA" id="ARBA00004345"/>
    </source>
</evidence>
<comment type="caution">
    <text evidence="8">The sequence shown here is derived from an EMBL/GenBank/DDBJ whole genome shotgun (WGS) entry which is preliminary data.</text>
</comment>
<dbReference type="Pfam" id="PF15237">
    <property type="entry name" value="PTRF_SDPR"/>
    <property type="match status" value="1"/>
</dbReference>
<comment type="similarity">
    <text evidence="3">Belongs to the CAVIN family.</text>
</comment>
<evidence type="ECO:0008006" key="10">
    <source>
        <dbReference type="Google" id="ProtNLM"/>
    </source>
</evidence>
<feature type="region of interest" description="Disordered" evidence="7">
    <location>
        <begin position="143"/>
        <end position="180"/>
    </location>
</feature>
<keyword evidence="5" id="KW-0472">Membrane</keyword>
<proteinExistence type="inferred from homology"/>
<evidence type="ECO:0000313" key="8">
    <source>
        <dbReference type="EMBL" id="PWA33770.1"/>
    </source>
</evidence>
<dbReference type="GO" id="GO:0005901">
    <property type="term" value="C:caveola"/>
    <property type="evidence" value="ECO:0007669"/>
    <property type="project" value="UniProtKB-SubCell"/>
</dbReference>
<feature type="compositionally biased region" description="Polar residues" evidence="7">
    <location>
        <begin position="500"/>
        <end position="529"/>
    </location>
</feature>
<dbReference type="InterPro" id="IPR026752">
    <property type="entry name" value="Cavin_fam"/>
</dbReference>
<feature type="region of interest" description="Disordered" evidence="7">
    <location>
        <begin position="602"/>
        <end position="621"/>
    </location>
</feature>
<keyword evidence="9" id="KW-1185">Reference proteome</keyword>
<evidence type="ECO:0000256" key="2">
    <source>
        <dbReference type="ARBA" id="ARBA00004496"/>
    </source>
</evidence>
<comment type="subcellular location">
    <subcellularLocation>
        <location evidence="2">Cytoplasm</location>
    </subcellularLocation>
    <subcellularLocation>
        <location evidence="1">Membrane</location>
        <location evidence="1">Caveola</location>
    </subcellularLocation>
</comment>
<dbReference type="GO" id="GO:0005080">
    <property type="term" value="F:protein kinase C binding"/>
    <property type="evidence" value="ECO:0007669"/>
    <property type="project" value="TreeGrafter"/>
</dbReference>
<keyword evidence="4" id="KW-0963">Cytoplasm</keyword>
<dbReference type="PANTHER" id="PTHR15240">
    <property type="entry name" value="CAVIN"/>
    <property type="match status" value="1"/>
</dbReference>
<feature type="coiled-coil region" evidence="6">
    <location>
        <begin position="556"/>
        <end position="583"/>
    </location>
</feature>
<accession>A0A315WHJ3</accession>
<protein>
    <recommendedName>
        <fullName evidence="10">Serum deprivation-response protein</fullName>
    </recommendedName>
</protein>
<evidence type="ECO:0000256" key="4">
    <source>
        <dbReference type="ARBA" id="ARBA00022490"/>
    </source>
</evidence>
<sequence>MKAMLRRMMRSGSAQRSRFCRLTRTEPQDEAGVRSRSGSGSVEPGRFSSGLWSSSSNTMGGKLPFSFQMTSSEKHGRVRDTGTHWLSLLPRLHGNYPLPPGCGGKTELQAEGGEREFNPLRGSRDVPVSESYVNRAGVLSVPLVSPGGSREGVKGVDVSTEGSYLESFPPSSQSERSSLTAGKQSLGVFSTAGDSAYTSVDMVTTESHQNQDLMVPADAPDLNLNLDSQGEEQASGSAAFDLEKLGQGPVNAITVLTLLDKLVNMLDAVQDNQNKMEMHQVQMEGVVRGIQADMTRLSKSHSHTSNTVSKLLDKSRKLSVTMKEVRDRMERQGAQVRKLEANHAHLISRNNFKVLIFQEENEIPTSVFVKEPPPFPRDEILEEGEPSAPGVSDGRQDGGFQTIDLSSDEDVGLEADMDEEEPWPQDVDSMEKSTVDKLKRSSLIRVDSLKKAFSRHNIEKKMNKIGTKIVSAEQREKIKQKTASLKVSSLTFGIKKTRSSSDSQPPEASGQTRESLTSEADIQLPSSGTAELDLPFNEVHAQLAPNDQQGVLQDQVEAVVEVREEVEKELQVVEEVREEVKEGSLVVEADVSVVSEGLSEAYALSSTLPQEDGAEEKEEES</sequence>
<dbReference type="Proteomes" id="UP000250572">
    <property type="component" value="Unassembled WGS sequence"/>
</dbReference>
<dbReference type="PANTHER" id="PTHR15240:SF1">
    <property type="entry name" value="CAVEOLAE-ASSOCIATED PROTEIN 2"/>
    <property type="match status" value="1"/>
</dbReference>
<feature type="compositionally biased region" description="Basic and acidic residues" evidence="7">
    <location>
        <begin position="23"/>
        <end position="33"/>
    </location>
</feature>
<evidence type="ECO:0000256" key="6">
    <source>
        <dbReference type="SAM" id="Coils"/>
    </source>
</evidence>
<feature type="region of interest" description="Disordered" evidence="7">
    <location>
        <begin position="1"/>
        <end position="55"/>
    </location>
</feature>
<dbReference type="GO" id="GO:0005737">
    <property type="term" value="C:cytoplasm"/>
    <property type="evidence" value="ECO:0007669"/>
    <property type="project" value="UniProtKB-SubCell"/>
</dbReference>
<evidence type="ECO:0000256" key="7">
    <source>
        <dbReference type="SAM" id="MobiDB-lite"/>
    </source>
</evidence>
<name>A0A315WHJ3_GAMAF</name>
<evidence type="ECO:0000256" key="5">
    <source>
        <dbReference type="ARBA" id="ARBA00023136"/>
    </source>
</evidence>
<dbReference type="STRING" id="33528.ENSGAFP00000000081"/>
<evidence type="ECO:0000256" key="3">
    <source>
        <dbReference type="ARBA" id="ARBA00008836"/>
    </source>
</evidence>
<feature type="region of interest" description="Disordered" evidence="7">
    <location>
        <begin position="495"/>
        <end position="530"/>
    </location>
</feature>
<feature type="compositionally biased region" description="Low complexity" evidence="7">
    <location>
        <begin position="34"/>
        <end position="55"/>
    </location>
</feature>
<feature type="region of interest" description="Disordered" evidence="7">
    <location>
        <begin position="382"/>
        <end position="404"/>
    </location>
</feature>
<gene>
    <name evidence="8" type="ORF">CCH79_00017251</name>
</gene>
<organism evidence="8 9">
    <name type="scientific">Gambusia affinis</name>
    <name type="common">Western mosquitofish</name>
    <name type="synonym">Heterandria affinis</name>
    <dbReference type="NCBI Taxonomy" id="33528"/>
    <lineage>
        <taxon>Eukaryota</taxon>
        <taxon>Metazoa</taxon>
        <taxon>Chordata</taxon>
        <taxon>Craniata</taxon>
        <taxon>Vertebrata</taxon>
        <taxon>Euteleostomi</taxon>
        <taxon>Actinopterygii</taxon>
        <taxon>Neopterygii</taxon>
        <taxon>Teleostei</taxon>
        <taxon>Neoteleostei</taxon>
        <taxon>Acanthomorphata</taxon>
        <taxon>Ovalentaria</taxon>
        <taxon>Atherinomorphae</taxon>
        <taxon>Cyprinodontiformes</taxon>
        <taxon>Poeciliidae</taxon>
        <taxon>Poeciliinae</taxon>
        <taxon>Gambusia</taxon>
    </lineage>
</organism>
<feature type="compositionally biased region" description="Acidic residues" evidence="7">
    <location>
        <begin position="612"/>
        <end position="621"/>
    </location>
</feature>
<feature type="compositionally biased region" description="Low complexity" evidence="7">
    <location>
        <begin position="166"/>
        <end position="178"/>
    </location>
</feature>
<dbReference type="AlphaFoldDB" id="A0A315WHJ3"/>
<keyword evidence="6" id="KW-0175">Coiled coil</keyword>
<evidence type="ECO:0000313" key="9">
    <source>
        <dbReference type="Proteomes" id="UP000250572"/>
    </source>
</evidence>
<dbReference type="EMBL" id="NHOQ01000017">
    <property type="protein sequence ID" value="PWA33770.1"/>
    <property type="molecule type" value="Genomic_DNA"/>
</dbReference>